<keyword evidence="2" id="KW-0479">Metal-binding</keyword>
<evidence type="ECO:0000259" key="5">
    <source>
        <dbReference type="Pfam" id="PF01869"/>
    </source>
</evidence>
<feature type="domain" description="ATPase BadF/BadG/BcrA/BcrD type" evidence="5">
    <location>
        <begin position="95"/>
        <end position="256"/>
    </location>
</feature>
<dbReference type="PANTHER" id="PTHR32329">
    <property type="entry name" value="BIFUNCTIONAL PROTEIN [INCLUDES 2-HYDROXYACYL-COA DEHYDRATASE (N-TER) AND ITS ACTIVATOR DOMAIN (C_TERM)-RELATED"/>
    <property type="match status" value="1"/>
</dbReference>
<keyword evidence="3" id="KW-0408">Iron</keyword>
<name>I5B034_9BACT</name>
<dbReference type="InterPro" id="IPR051805">
    <property type="entry name" value="Dehydratase_Activator_Redct"/>
</dbReference>
<dbReference type="GO" id="GO:0051536">
    <property type="term" value="F:iron-sulfur cluster binding"/>
    <property type="evidence" value="ECO:0007669"/>
    <property type="project" value="UniProtKB-KW"/>
</dbReference>
<dbReference type="PANTHER" id="PTHR32329:SF7">
    <property type="entry name" value="ACTIVATOR OF 2-HYDROXYACYL-COA-HYDRATASE"/>
    <property type="match status" value="1"/>
</dbReference>
<dbReference type="GO" id="GO:0046872">
    <property type="term" value="F:metal ion binding"/>
    <property type="evidence" value="ECO:0007669"/>
    <property type="project" value="UniProtKB-KW"/>
</dbReference>
<keyword evidence="4" id="KW-0411">Iron-sulfur</keyword>
<dbReference type="NCBIfam" id="TIGR00241">
    <property type="entry name" value="CoA_E_activ"/>
    <property type="match status" value="1"/>
</dbReference>
<comment type="cofactor">
    <cofactor evidence="1">
        <name>[4Fe-4S] cluster</name>
        <dbReference type="ChEBI" id="CHEBI:49883"/>
    </cofactor>
</comment>
<gene>
    <name evidence="7" type="ORF">DespoDRAFT_00867</name>
</gene>
<feature type="domain" description="ATPase BadF/BadG/BcrA/BcrD type" evidence="5">
    <location>
        <begin position="322"/>
        <end position="574"/>
    </location>
</feature>
<proteinExistence type="predicted"/>
<evidence type="ECO:0000256" key="3">
    <source>
        <dbReference type="ARBA" id="ARBA00023004"/>
    </source>
</evidence>
<dbReference type="STRING" id="879212.DespoDRAFT_00867"/>
<reference evidence="7 8" key="2">
    <citation type="submission" date="2012-02" db="EMBL/GenBank/DDBJ databases">
        <title>Improved High-Quality Draft sequence of Desulfobacter postgatei 2ac9.</title>
        <authorList>
            <consortium name="US DOE Joint Genome Institute"/>
            <person name="Lucas S."/>
            <person name="Han J."/>
            <person name="Lapidus A."/>
            <person name="Cheng J.-F."/>
            <person name="Goodwin L."/>
            <person name="Pitluck S."/>
            <person name="Peters L."/>
            <person name="Ovchinnikova G."/>
            <person name="Held B."/>
            <person name="Detter J.C."/>
            <person name="Han C."/>
            <person name="Tapia R."/>
            <person name="Land M."/>
            <person name="Hauser L."/>
            <person name="Kyrpides N."/>
            <person name="Ivanova N."/>
            <person name="Pagani I."/>
            <person name="Orellana R."/>
            <person name="Lovley D."/>
            <person name="Woyke T."/>
        </authorList>
    </citation>
    <scope>NUCLEOTIDE SEQUENCE [LARGE SCALE GENOMIC DNA]</scope>
    <source>
        <strain evidence="7 8">2ac9</strain>
    </source>
</reference>
<dbReference type="Gene3D" id="3.40.50.11900">
    <property type="match status" value="1"/>
</dbReference>
<dbReference type="eggNOG" id="COG3581">
    <property type="taxonomic scope" value="Bacteria"/>
</dbReference>
<evidence type="ECO:0000256" key="4">
    <source>
        <dbReference type="ARBA" id="ARBA00023014"/>
    </source>
</evidence>
<dbReference type="InterPro" id="IPR002731">
    <property type="entry name" value="ATPase_BadF"/>
</dbReference>
<dbReference type="Pfam" id="PF09989">
    <property type="entry name" value="DUF2229"/>
    <property type="match status" value="1"/>
</dbReference>
<dbReference type="RefSeq" id="WP_004071668.1">
    <property type="nucleotide sequence ID" value="NZ_CM001488.1"/>
</dbReference>
<evidence type="ECO:0000313" key="8">
    <source>
        <dbReference type="Proteomes" id="UP000005778"/>
    </source>
</evidence>
<dbReference type="Gene3D" id="3.30.420.40">
    <property type="match status" value="4"/>
</dbReference>
<evidence type="ECO:0000256" key="1">
    <source>
        <dbReference type="ARBA" id="ARBA00001966"/>
    </source>
</evidence>
<dbReference type="SUPFAM" id="SSF53067">
    <property type="entry name" value="Actin-like ATPase domain"/>
    <property type="match status" value="2"/>
</dbReference>
<dbReference type="HOGENOM" id="CLU_002393_2_0_7"/>
<protein>
    <submittedName>
        <fullName evidence="7">CoA-substrate-specific enzyme activase, putative</fullName>
    </submittedName>
</protein>
<evidence type="ECO:0000259" key="6">
    <source>
        <dbReference type="Pfam" id="PF09989"/>
    </source>
</evidence>
<dbReference type="eggNOG" id="COG1924">
    <property type="taxonomic scope" value="Bacteria"/>
</dbReference>
<organism evidence="7 8">
    <name type="scientific">Desulfobacter postgatei 2ac9</name>
    <dbReference type="NCBI Taxonomy" id="879212"/>
    <lineage>
        <taxon>Bacteria</taxon>
        <taxon>Pseudomonadati</taxon>
        <taxon>Thermodesulfobacteriota</taxon>
        <taxon>Desulfobacteria</taxon>
        <taxon>Desulfobacterales</taxon>
        <taxon>Desulfobacteraceae</taxon>
        <taxon>Desulfobacter</taxon>
    </lineage>
</organism>
<dbReference type="Proteomes" id="UP000005778">
    <property type="component" value="Chromosome"/>
</dbReference>
<dbReference type="eggNOG" id="COG3580">
    <property type="taxonomic scope" value="Bacteria"/>
</dbReference>
<dbReference type="InterPro" id="IPR018709">
    <property type="entry name" value="CoA_activase_DUF2229"/>
</dbReference>
<accession>I5B034</accession>
<reference evidence="7 8" key="1">
    <citation type="submission" date="2011-09" db="EMBL/GenBank/DDBJ databases">
        <authorList>
            <consortium name="US DOE Joint Genome Institute (JGI-PGF)"/>
            <person name="Lucas S."/>
            <person name="Han J."/>
            <person name="Lapidus A."/>
            <person name="Cheng J.-F."/>
            <person name="Goodwin L."/>
            <person name="Pitluck S."/>
            <person name="Peters L."/>
            <person name="Land M.L."/>
            <person name="Hauser L."/>
            <person name="Orellana R."/>
            <person name="Lovley D."/>
            <person name="Woyke T.J."/>
        </authorList>
    </citation>
    <scope>NUCLEOTIDE SEQUENCE [LARGE SCALE GENOMIC DNA]</scope>
    <source>
        <strain evidence="7 8">2ac9</strain>
    </source>
</reference>
<dbReference type="Pfam" id="PF01869">
    <property type="entry name" value="BcrAD_BadFG"/>
    <property type="match status" value="2"/>
</dbReference>
<dbReference type="InterPro" id="IPR008275">
    <property type="entry name" value="CoA_E_activase_dom"/>
</dbReference>
<dbReference type="InterPro" id="IPR043129">
    <property type="entry name" value="ATPase_NBD"/>
</dbReference>
<dbReference type="CDD" id="cd24035">
    <property type="entry name" value="ASKHA_NBD_O66634-like_rpt2"/>
    <property type="match status" value="1"/>
</dbReference>
<evidence type="ECO:0000256" key="2">
    <source>
        <dbReference type="ARBA" id="ARBA00022723"/>
    </source>
</evidence>
<sequence length="1404" mass="156444">MARKPGMSMGLDIGSAFVKLVILDEYEKPVLEKSLPHQGDILKTTRELTQYHIVPNQTLSLAVIGRYAGPVAGLMGIQVENELTAVLCGVRKKIGSIHQIINIGSSSLSLIQMDTTGRLLDYQTNTLCAAGTGSFLDEQAVRMGISASDAAKLPFIADPPSMATRCAVFAKSDLIHRQQEGYPPADMWNGICKSIARTIISTLFKGKKPVGKTAVIGGVAQNPHVMHWLGQELSDHGMVYVDNPQEIGAHGAALLAKPVSKTIDWSKDTQDIQAPLQATRPPLVIERSVYPTFKVEYGYTDRDGNEVRITRWPGNGQLSGFLGIDVGSTSTKLVMIDRNENVILDIYRKTGGNPLKATAKLFSALRELVERRKGSIEILGAGTTGSGRKLVGMVIKADNITNEITAHLKGAMKVDPEIDTIFEIGGQDSKYIHAVNGHLHEMNMNYVCAAGTGSFIEEVSHKTGLDLRSIGDRVVGVRAPVTSDRCTVFMGQDITRLLQQGFSPTEVMGGILYSVAQNYLNKVVGNRYCSTKKILFQGATAKNKGLVAAFEALLNTRIVVSPYCHVMGSLGVAILTKQKMAQRGCPSQFTGLRFSEKDLFLTSDTCRLCTNNCNISHLRIKGSEKTQAWGYLCGRESNDIKAKTNAEFKFFRQREHIWKTIGNDPQLPEDAPVIHLPNALLSYSYYPFWQRFFAALGYRLVLSRPTSPQIIRMAANWVGADYCQPVKLAHGHIQYLLTRQHANRVFVPCSISERNITHKSSQAYFCPYNMALPGLIRSAFHMNGLDTDRLLTATIDFRWDKKTAVDRLVSDIGHTLKKSKDQISLAWEQAWETKHAFETEVNKAGQHAMTQINSDGAPAIVILGRPYNVFDAGANLSLPEKLSTLGFTVLPLEYLNLDEEDLGKEFNNMFWNEGRKILEAARIIARTPNLFAVYLSNFGCGPDSFIQTYVEEIMGDKPMLTLEMDEHGADTGYMTRLEAFADVLAANQVRQVPRYVLNLPDNSPDAIRHRTLWISRMGEAHPEMIAAIFRNSGICADVLPMENNHSFLLGRSLTRGGECAPYPATIGALMAMLKDNGEDTTRGHALFMPTASGPCRFGQYCLLDRIVLNKMGYTDIPIVSWSSVDNYQYMSDNIRRKMWLGTVISDILFKMRCRIKPYERKEGQTEAMYQKHARNLAHAFENGLDIKRMMKKARDEFLDIPVKTGQKPLVGIVGEIYVRNNRFINKDLVRRIEQAGAEVWLTPICEWLQYTSHMAFLASRHQNRLSQINSFFQNRYLHQHELVWTRLVCPILDEREEPDIETTINQGSRYLSIDFKGEAIITLGRAIEFMKSGADLVVNCAPFGCMPGNITAGIFQSIQKQYATPVINLFFDGEHSNCDIIDTYLSNLTPGAPGKGNFRCWNSS</sequence>
<evidence type="ECO:0000313" key="7">
    <source>
        <dbReference type="EMBL" id="EIM62847.1"/>
    </source>
</evidence>
<feature type="domain" description="DUF2229" evidence="6">
    <location>
        <begin position="674"/>
        <end position="894"/>
    </location>
</feature>
<dbReference type="EMBL" id="CM001488">
    <property type="protein sequence ID" value="EIM62847.1"/>
    <property type="molecule type" value="Genomic_DNA"/>
</dbReference>
<keyword evidence="8" id="KW-1185">Reference proteome</keyword>
<dbReference type="CDD" id="cd24034">
    <property type="entry name" value="ASKHA_NBD_O66634-like_rpt1"/>
    <property type="match status" value="1"/>
</dbReference>
<dbReference type="OrthoDB" id="9177882at2"/>